<dbReference type="STRING" id="56723.ENSLBEP00000009909"/>
<dbReference type="InterPro" id="IPR036460">
    <property type="entry name" value="Cu_amine_oxidase_C_sf"/>
</dbReference>
<keyword evidence="4" id="KW-1185">Reference proteome</keyword>
<dbReference type="AlphaFoldDB" id="A0A3Q3ERC2"/>
<keyword evidence="1" id="KW-0479">Metal-binding</keyword>
<evidence type="ECO:0000259" key="2">
    <source>
        <dbReference type="Pfam" id="PF01179"/>
    </source>
</evidence>
<dbReference type="Pfam" id="PF01179">
    <property type="entry name" value="Cu_amine_oxid"/>
    <property type="match status" value="1"/>
</dbReference>
<name>A0A3Q3ERC2_9LABR</name>
<comment type="cofactor">
    <cofactor evidence="1">
        <name>Cu cation</name>
        <dbReference type="ChEBI" id="CHEBI:23378"/>
    </cofactor>
    <text evidence="1">Contains 1 topaquinone per subunit.</text>
</comment>
<evidence type="ECO:0000256" key="1">
    <source>
        <dbReference type="RuleBase" id="RU000672"/>
    </source>
</evidence>
<dbReference type="Proteomes" id="UP000261660">
    <property type="component" value="Unplaced"/>
</dbReference>
<reference evidence="3" key="2">
    <citation type="submission" date="2025-09" db="UniProtKB">
        <authorList>
            <consortium name="Ensembl"/>
        </authorList>
    </citation>
    <scope>IDENTIFICATION</scope>
</reference>
<sequence>HGYVPAPLAWHINCSSVADDILTMPSEAALRFGTKTPRYLHVASNQTNRWGHQRSYRLQVFSNTGDHLPESQAEVRAMSWARYKVAITKHKDLEEGSSSLYNQHDIWDPAVDFSKYIEDNEPIENEDLVAWVTTGFLHIPHSEDIPNTVTVGNGGGVLLQPHNYFDEDPSIHSPDGVYIDPGTEDSCENNRMACLAQETCSPIIEPFTYHGGVLSFFYLT</sequence>
<dbReference type="InParanoid" id="A0A3Q3ERC2"/>
<dbReference type="PANTHER" id="PTHR10638">
    <property type="entry name" value="COPPER AMINE OXIDASE"/>
    <property type="match status" value="1"/>
</dbReference>
<dbReference type="InterPro" id="IPR015798">
    <property type="entry name" value="Cu_amine_oxidase_C"/>
</dbReference>
<protein>
    <recommendedName>
        <fullName evidence="1">Amine oxidase</fullName>
        <ecNumber evidence="1">1.4.3.-</ecNumber>
    </recommendedName>
</protein>
<evidence type="ECO:0000313" key="4">
    <source>
        <dbReference type="Proteomes" id="UP000261660"/>
    </source>
</evidence>
<keyword evidence="1" id="KW-0560">Oxidoreductase</keyword>
<comment type="PTM">
    <text evidence="1">Topaquinone (TPQ) is generated by copper-dependent autoxidation of a specific tyrosyl residue.</text>
</comment>
<dbReference type="InterPro" id="IPR000269">
    <property type="entry name" value="Cu_amine_oxidase"/>
</dbReference>
<dbReference type="EC" id="1.4.3.-" evidence="1"/>
<dbReference type="Ensembl" id="ENSLBET00000010443.1">
    <property type="protein sequence ID" value="ENSLBEP00000009909.1"/>
    <property type="gene ID" value="ENSLBEG00000007666.1"/>
</dbReference>
<dbReference type="PANTHER" id="PTHR10638:SF4">
    <property type="entry name" value="RETINA-SPECIFIC COPPER AMINE OXIDASE"/>
    <property type="match status" value="1"/>
</dbReference>
<dbReference type="GO" id="GO:0008131">
    <property type="term" value="F:primary methylamine oxidase activity"/>
    <property type="evidence" value="ECO:0007669"/>
    <property type="project" value="InterPro"/>
</dbReference>
<keyword evidence="1" id="KW-0801">TPQ</keyword>
<reference evidence="3" key="1">
    <citation type="submission" date="2025-08" db="UniProtKB">
        <authorList>
            <consortium name="Ensembl"/>
        </authorList>
    </citation>
    <scope>IDENTIFICATION</scope>
</reference>
<dbReference type="InterPro" id="IPR049947">
    <property type="entry name" value="Cu_Am_Ox_Cu-bd"/>
</dbReference>
<dbReference type="SUPFAM" id="SSF49998">
    <property type="entry name" value="Amine oxidase catalytic domain"/>
    <property type="match status" value="1"/>
</dbReference>
<evidence type="ECO:0000313" key="3">
    <source>
        <dbReference type="Ensembl" id="ENSLBEP00000009909.1"/>
    </source>
</evidence>
<proteinExistence type="inferred from homology"/>
<comment type="similarity">
    <text evidence="1">Belongs to the copper/topaquinone oxidase family.</text>
</comment>
<dbReference type="GO" id="GO:0048038">
    <property type="term" value="F:quinone binding"/>
    <property type="evidence" value="ECO:0007669"/>
    <property type="project" value="InterPro"/>
</dbReference>
<accession>A0A3Q3ERC2</accession>
<feature type="domain" description="Copper amine oxidase catalytic" evidence="2">
    <location>
        <begin position="13"/>
        <end position="171"/>
    </location>
</feature>
<dbReference type="Gene3D" id="2.70.98.20">
    <property type="entry name" value="Copper amine oxidase, catalytic domain"/>
    <property type="match status" value="1"/>
</dbReference>
<dbReference type="GeneTree" id="ENSGT00950000183207"/>
<organism evidence="3 4">
    <name type="scientific">Labrus bergylta</name>
    <name type="common">ballan wrasse</name>
    <dbReference type="NCBI Taxonomy" id="56723"/>
    <lineage>
        <taxon>Eukaryota</taxon>
        <taxon>Metazoa</taxon>
        <taxon>Chordata</taxon>
        <taxon>Craniata</taxon>
        <taxon>Vertebrata</taxon>
        <taxon>Euteleostomi</taxon>
        <taxon>Actinopterygii</taxon>
        <taxon>Neopterygii</taxon>
        <taxon>Teleostei</taxon>
        <taxon>Neoteleostei</taxon>
        <taxon>Acanthomorphata</taxon>
        <taxon>Eupercaria</taxon>
        <taxon>Labriformes</taxon>
        <taxon>Labridae</taxon>
        <taxon>Labrus</taxon>
    </lineage>
</organism>
<keyword evidence="1" id="KW-0186">Copper</keyword>
<dbReference type="GO" id="GO:0005886">
    <property type="term" value="C:plasma membrane"/>
    <property type="evidence" value="ECO:0007669"/>
    <property type="project" value="TreeGrafter"/>
</dbReference>
<dbReference type="GO" id="GO:0009308">
    <property type="term" value="P:amine metabolic process"/>
    <property type="evidence" value="ECO:0007669"/>
    <property type="project" value="UniProtKB-UniRule"/>
</dbReference>
<dbReference type="GO" id="GO:0005507">
    <property type="term" value="F:copper ion binding"/>
    <property type="evidence" value="ECO:0007669"/>
    <property type="project" value="InterPro"/>
</dbReference>
<dbReference type="PROSITE" id="PS01165">
    <property type="entry name" value="COPPER_AMINE_OXID_2"/>
    <property type="match status" value="1"/>
</dbReference>